<name>A0A409XZC2_9AGAR</name>
<keyword evidence="2" id="KW-0378">Hydrolase</keyword>
<dbReference type="InterPro" id="IPR000757">
    <property type="entry name" value="Beta-glucanase-like"/>
</dbReference>
<proteinExistence type="predicted"/>
<feature type="signal peptide" evidence="5">
    <location>
        <begin position="1"/>
        <end position="23"/>
    </location>
</feature>
<dbReference type="Pfam" id="PF00722">
    <property type="entry name" value="Glyco_hydro_16"/>
    <property type="match status" value="1"/>
</dbReference>
<dbReference type="PROSITE" id="PS51257">
    <property type="entry name" value="PROKAR_LIPOPROTEIN"/>
    <property type="match status" value="1"/>
</dbReference>
<dbReference type="InterPro" id="IPR050546">
    <property type="entry name" value="Glycosyl_Hydrlase_16"/>
</dbReference>
<dbReference type="GO" id="GO:0009277">
    <property type="term" value="C:fungal-type cell wall"/>
    <property type="evidence" value="ECO:0007669"/>
    <property type="project" value="TreeGrafter"/>
</dbReference>
<feature type="chain" id="PRO_5019230027" description="GH16 domain-containing protein" evidence="5">
    <location>
        <begin position="24"/>
        <end position="381"/>
    </location>
</feature>
<dbReference type="AlphaFoldDB" id="A0A409XZC2"/>
<dbReference type="STRING" id="231916.A0A409XZC2"/>
<reference evidence="7 8" key="1">
    <citation type="journal article" date="2018" name="Evol. Lett.">
        <title>Horizontal gene cluster transfer increased hallucinogenic mushroom diversity.</title>
        <authorList>
            <person name="Reynolds H.T."/>
            <person name="Vijayakumar V."/>
            <person name="Gluck-Thaler E."/>
            <person name="Korotkin H.B."/>
            <person name="Matheny P.B."/>
            <person name="Slot J.C."/>
        </authorList>
    </citation>
    <scope>NUCLEOTIDE SEQUENCE [LARGE SCALE GENOMIC DNA]</scope>
    <source>
        <strain evidence="7 8">SRW20</strain>
    </source>
</reference>
<evidence type="ECO:0000259" key="6">
    <source>
        <dbReference type="PROSITE" id="PS51762"/>
    </source>
</evidence>
<keyword evidence="8" id="KW-1185">Reference proteome</keyword>
<dbReference type="OrthoDB" id="4781at2759"/>
<dbReference type="SUPFAM" id="SSF49899">
    <property type="entry name" value="Concanavalin A-like lectins/glucanases"/>
    <property type="match status" value="1"/>
</dbReference>
<evidence type="ECO:0000256" key="1">
    <source>
        <dbReference type="ARBA" id="ARBA00022729"/>
    </source>
</evidence>
<dbReference type="GO" id="GO:0016757">
    <property type="term" value="F:glycosyltransferase activity"/>
    <property type="evidence" value="ECO:0007669"/>
    <property type="project" value="TreeGrafter"/>
</dbReference>
<dbReference type="InterPro" id="IPR013320">
    <property type="entry name" value="ConA-like_dom_sf"/>
</dbReference>
<accession>A0A409XZC2</accession>
<dbReference type="EMBL" id="NHYE01001394">
    <property type="protein sequence ID" value="PPQ96130.1"/>
    <property type="molecule type" value="Genomic_DNA"/>
</dbReference>
<dbReference type="InParanoid" id="A0A409XZC2"/>
<dbReference type="GO" id="GO:0005975">
    <property type="term" value="P:carbohydrate metabolic process"/>
    <property type="evidence" value="ECO:0007669"/>
    <property type="project" value="InterPro"/>
</dbReference>
<evidence type="ECO:0000313" key="7">
    <source>
        <dbReference type="EMBL" id="PPQ96130.1"/>
    </source>
</evidence>
<feature type="domain" description="GH16" evidence="6">
    <location>
        <begin position="69"/>
        <end position="289"/>
    </location>
</feature>
<evidence type="ECO:0000256" key="3">
    <source>
        <dbReference type="ARBA" id="ARBA00023295"/>
    </source>
</evidence>
<evidence type="ECO:0000256" key="5">
    <source>
        <dbReference type="SAM" id="SignalP"/>
    </source>
</evidence>
<protein>
    <recommendedName>
        <fullName evidence="6">GH16 domain-containing protein</fullName>
    </recommendedName>
</protein>
<organism evidence="7 8">
    <name type="scientific">Gymnopilus dilepis</name>
    <dbReference type="NCBI Taxonomy" id="231916"/>
    <lineage>
        <taxon>Eukaryota</taxon>
        <taxon>Fungi</taxon>
        <taxon>Dikarya</taxon>
        <taxon>Basidiomycota</taxon>
        <taxon>Agaricomycotina</taxon>
        <taxon>Agaricomycetes</taxon>
        <taxon>Agaricomycetidae</taxon>
        <taxon>Agaricales</taxon>
        <taxon>Agaricineae</taxon>
        <taxon>Hymenogastraceae</taxon>
        <taxon>Gymnopilus</taxon>
    </lineage>
</organism>
<evidence type="ECO:0000256" key="4">
    <source>
        <dbReference type="SAM" id="Phobius"/>
    </source>
</evidence>
<dbReference type="GO" id="GO:0004553">
    <property type="term" value="F:hydrolase activity, hydrolyzing O-glycosyl compounds"/>
    <property type="evidence" value="ECO:0007669"/>
    <property type="project" value="InterPro"/>
</dbReference>
<dbReference type="Proteomes" id="UP000284706">
    <property type="component" value="Unassembled WGS sequence"/>
</dbReference>
<feature type="transmembrane region" description="Helical" evidence="4">
    <location>
        <begin position="357"/>
        <end position="380"/>
    </location>
</feature>
<dbReference type="PROSITE" id="PS51762">
    <property type="entry name" value="GH16_2"/>
    <property type="match status" value="1"/>
</dbReference>
<evidence type="ECO:0000313" key="8">
    <source>
        <dbReference type="Proteomes" id="UP000284706"/>
    </source>
</evidence>
<evidence type="ECO:0000256" key="2">
    <source>
        <dbReference type="ARBA" id="ARBA00022801"/>
    </source>
</evidence>
<keyword evidence="4" id="KW-0812">Transmembrane</keyword>
<keyword evidence="4" id="KW-1133">Transmembrane helix</keyword>
<comment type="caution">
    <text evidence="7">The sequence shown here is derived from an EMBL/GenBank/DDBJ whole genome shotgun (WGS) entry which is preliminary data.</text>
</comment>
<dbReference type="PANTHER" id="PTHR10963:SF22">
    <property type="entry name" value="GLYCOSIDASE CRH2-RELATED"/>
    <property type="match status" value="1"/>
</dbReference>
<dbReference type="GO" id="GO:0031505">
    <property type="term" value="P:fungal-type cell wall organization"/>
    <property type="evidence" value="ECO:0007669"/>
    <property type="project" value="TreeGrafter"/>
</dbReference>
<gene>
    <name evidence="7" type="ORF">CVT26_004765</name>
</gene>
<keyword evidence="3" id="KW-0326">Glycosidase</keyword>
<sequence length="381" mass="40417">MIPPRLLAATPLLLAAFSGIAYATSWFVASCVFNVTSPCPASAPCCSEFGFCGTGSFCLGGCNPFSSNTLDSCRPEPICQNANYTFADQSRILTNSTFFDGNATEYDWTVDEGTIQSSNGDLAMILTQTNGGTRLSSTRFVHYGTISAKLKTGRWGGVVTAFITMSDVKDEIDWEFPGANTTAGQSNFFWQGVIRPATGANNGQTHGGLTDTFSNYHTYTIDWQPDTLKWLIDGAVVRTLKKSDTVNSAGVTNYPSTPSRIQLSIWPAGISSEPQGTVEWAGGMINWNDPDYTSAGHFYALVHSVSVTCTGTQPVPPNSDLVSYVYGGNRSDTSPTIIYSNSSTLLNAAPSRFGSPVLGGLGGVTVALTLGLALGVNAMLL</sequence>
<dbReference type="PANTHER" id="PTHR10963">
    <property type="entry name" value="GLYCOSYL HYDROLASE-RELATED"/>
    <property type="match status" value="1"/>
</dbReference>
<dbReference type="Gene3D" id="2.60.120.200">
    <property type="match status" value="1"/>
</dbReference>
<keyword evidence="4" id="KW-0472">Membrane</keyword>
<keyword evidence="1 5" id="KW-0732">Signal</keyword>